<dbReference type="PANTHER" id="PTHR11552:SF210">
    <property type="entry name" value="GLUCOSE-METHANOL-CHOLINE OXIDOREDUCTASE N-TERMINAL DOMAIN-CONTAINING PROTEIN-RELATED"/>
    <property type="match status" value="1"/>
</dbReference>
<dbReference type="PIRSF" id="PIRSF000137">
    <property type="entry name" value="Alcohol_oxidase"/>
    <property type="match status" value="1"/>
</dbReference>
<dbReference type="Pfam" id="PF05199">
    <property type="entry name" value="GMC_oxred_C"/>
    <property type="match status" value="1"/>
</dbReference>
<dbReference type="Gene3D" id="3.30.560.10">
    <property type="entry name" value="Glucose Oxidase, domain 3"/>
    <property type="match status" value="1"/>
</dbReference>
<dbReference type="InterPro" id="IPR036188">
    <property type="entry name" value="FAD/NAD-bd_sf"/>
</dbReference>
<dbReference type="InterPro" id="IPR007867">
    <property type="entry name" value="GMC_OxRtase_C"/>
</dbReference>
<comment type="cofactor">
    <cofactor evidence="2">
        <name>FAD</name>
        <dbReference type="ChEBI" id="CHEBI:57692"/>
    </cofactor>
</comment>
<dbReference type="GO" id="GO:0016614">
    <property type="term" value="F:oxidoreductase activity, acting on CH-OH group of donors"/>
    <property type="evidence" value="ECO:0007669"/>
    <property type="project" value="InterPro"/>
</dbReference>
<dbReference type="AlphaFoldDB" id="A0A024RVA3"/>
<dbReference type="EMBL" id="KI911187">
    <property type="protein sequence ID" value="ETR96797.1"/>
    <property type="molecule type" value="Genomic_DNA"/>
</dbReference>
<accession>A0A024RVA3</accession>
<gene>
    <name evidence="4" type="ORF">M419DRAFT_93273</name>
</gene>
<comment type="similarity">
    <text evidence="1">Belongs to the GMC oxidoreductase family.</text>
</comment>
<feature type="binding site" evidence="2">
    <location>
        <position position="83"/>
    </location>
    <ligand>
        <name>FAD</name>
        <dbReference type="ChEBI" id="CHEBI:57692"/>
    </ligand>
</feature>
<reference evidence="5" key="1">
    <citation type="journal article" date="2013" name="Ind. Biotechnol.">
        <title>Comparative genomics analysis of Trichoderma reesei strains.</title>
        <authorList>
            <person name="Koike H."/>
            <person name="Aerts A."/>
            <person name="LaButti K."/>
            <person name="Grigoriev I.V."/>
            <person name="Baker S.E."/>
        </authorList>
    </citation>
    <scope>NUCLEOTIDE SEQUENCE [LARGE SCALE GENOMIC DNA]</scope>
    <source>
        <strain evidence="5">ATCC 56765 / BCRC 32924 / NRRL 11460 / Rut C-30</strain>
    </source>
</reference>
<feature type="binding site" evidence="2">
    <location>
        <position position="219"/>
    </location>
    <ligand>
        <name>FAD</name>
        <dbReference type="ChEBI" id="CHEBI:57692"/>
    </ligand>
</feature>
<dbReference type="InterPro" id="IPR000172">
    <property type="entry name" value="GMC_OxRdtase_N"/>
</dbReference>
<sequence length="578" mass="61505">MTSYNYIIVGGGTAGLVLAARLTEDSSKRVLVLEAGEDLTGDARLSVPAMWPTLLNTDADWKFKTVPQPGLNNRAISFPQGKVLGGSSAINGLSFTHSSRANVDAWHKLGNPGWDWDSFSRSLAKSYTLTSPSADVTGSGPLQLSYPKDTDNAWPSIWQQTLEGLGFPKSEETTRQACGPLFVPDTIHPASKTRSYAGNAYLEPARSRDNLTVIPKAAVNRILFDKNGDAVTATGVEYIKDGETQTATGKEIILTAGTINSPRLLELSGIGDAKRLEKLGINVVVNNPNVGENLQNHLMCGLSFEAQDNEKTMDSLARQDPAALQAAMAAYAQQLGPFASSGTNNAAQLPFPGIKTAEGKAELEELISKYITSANTGDNAAFVEAQANFVRSILTSPEEASGYYISFPGYAAFNPDGTMAPPPAGNGKHFSIALLLAHPLSRGSVHITSATDVAIDPRYFSHPLDIEVLARHLGFVESIASAQPLASHLKAVEKRNTAVEQAKEYLRRTAVGAHHFTGTCSMMPEALGGVVDAQLRVYGVPNLRVADASIIPLTPRANPQATVYGVAEHAAAIIKGDI</sequence>
<dbReference type="KEGG" id="trr:M419DRAFT_93273"/>
<feature type="binding site" evidence="2">
    <location>
        <begin position="559"/>
        <end position="560"/>
    </location>
    <ligand>
        <name>FAD</name>
        <dbReference type="ChEBI" id="CHEBI:57692"/>
    </ligand>
</feature>
<proteinExistence type="inferred from homology"/>
<keyword evidence="2" id="KW-0274">FAD</keyword>
<dbReference type="InterPro" id="IPR012132">
    <property type="entry name" value="GMC_OxRdtase"/>
</dbReference>
<keyword evidence="2" id="KW-0285">Flavoprotein</keyword>
<dbReference type="Gene3D" id="3.50.50.60">
    <property type="entry name" value="FAD/NAD(P)-binding domain"/>
    <property type="match status" value="1"/>
</dbReference>
<dbReference type="HOGENOM" id="CLU_002865_6_1_1"/>
<evidence type="ECO:0000256" key="2">
    <source>
        <dbReference type="PIRSR" id="PIRSR000137-2"/>
    </source>
</evidence>
<dbReference type="Pfam" id="PF00732">
    <property type="entry name" value="GMC_oxred_N"/>
    <property type="match status" value="1"/>
</dbReference>
<name>A0A024RVA3_HYPJR</name>
<evidence type="ECO:0000313" key="5">
    <source>
        <dbReference type="Proteomes" id="UP000024376"/>
    </source>
</evidence>
<protein>
    <submittedName>
        <fullName evidence="4">GMC oxidoreductase</fullName>
    </submittedName>
</protein>
<dbReference type="Proteomes" id="UP000024376">
    <property type="component" value="Unassembled WGS sequence"/>
</dbReference>
<evidence type="ECO:0000313" key="4">
    <source>
        <dbReference type="EMBL" id="ETR96797.1"/>
    </source>
</evidence>
<dbReference type="PROSITE" id="PS00624">
    <property type="entry name" value="GMC_OXRED_2"/>
    <property type="match status" value="1"/>
</dbReference>
<dbReference type="PANTHER" id="PTHR11552">
    <property type="entry name" value="GLUCOSE-METHANOL-CHOLINE GMC OXIDOREDUCTASE"/>
    <property type="match status" value="1"/>
</dbReference>
<feature type="domain" description="Glucose-methanol-choline oxidoreductase N-terminal" evidence="3">
    <location>
        <begin position="257"/>
        <end position="271"/>
    </location>
</feature>
<dbReference type="SUPFAM" id="SSF51905">
    <property type="entry name" value="FAD/NAD(P)-binding domain"/>
    <property type="match status" value="1"/>
</dbReference>
<evidence type="ECO:0000259" key="3">
    <source>
        <dbReference type="PROSITE" id="PS00624"/>
    </source>
</evidence>
<dbReference type="GO" id="GO:0050660">
    <property type="term" value="F:flavin adenine dinucleotide binding"/>
    <property type="evidence" value="ECO:0007669"/>
    <property type="project" value="InterPro"/>
</dbReference>
<organism evidence="4 5">
    <name type="scientific">Hypocrea jecorina (strain ATCC 56765 / BCRC 32924 / NRRL 11460 / Rut C-30)</name>
    <name type="common">Trichoderma reesei</name>
    <dbReference type="NCBI Taxonomy" id="1344414"/>
    <lineage>
        <taxon>Eukaryota</taxon>
        <taxon>Fungi</taxon>
        <taxon>Dikarya</taxon>
        <taxon>Ascomycota</taxon>
        <taxon>Pezizomycotina</taxon>
        <taxon>Sordariomycetes</taxon>
        <taxon>Hypocreomycetidae</taxon>
        <taxon>Hypocreales</taxon>
        <taxon>Hypocreaceae</taxon>
        <taxon>Trichoderma</taxon>
    </lineage>
</organism>
<dbReference type="SUPFAM" id="SSF54373">
    <property type="entry name" value="FAD-linked reductases, C-terminal domain"/>
    <property type="match status" value="1"/>
</dbReference>
<evidence type="ECO:0000256" key="1">
    <source>
        <dbReference type="ARBA" id="ARBA00010790"/>
    </source>
</evidence>
<dbReference type="OrthoDB" id="269227at2759"/>